<keyword evidence="3" id="KW-1185">Reference proteome</keyword>
<dbReference type="AlphaFoldDB" id="A0AAD6Z3Y6"/>
<feature type="compositionally biased region" description="Acidic residues" evidence="1">
    <location>
        <begin position="108"/>
        <end position="138"/>
    </location>
</feature>
<evidence type="ECO:0000313" key="3">
    <source>
        <dbReference type="Proteomes" id="UP001218218"/>
    </source>
</evidence>
<name>A0AAD6Z3Y6_9AGAR</name>
<evidence type="ECO:0000313" key="2">
    <source>
        <dbReference type="EMBL" id="KAJ7306305.1"/>
    </source>
</evidence>
<sequence>MTETLLPSTEQSQLCAGHIGLDTDMPVVAHRSARGGLSVPCSYHFDLTVMKTSSIRPALTKSSASVRRESWAGCYPAAYRARKGKIKTTRGGEMLRRCVFTANGNVSVEEEDEDEDEQEDEELEPEANEEEFGPDDGEDGVHDLTAQFGDDELPVKFAKVQQNGMQTQHKLGLKSANPSPTFCTFASLRQHCVAFTMVGGPSARRVIAIVTGDQRDLPVLVMDAAGGAVGDFAGFANSRISWNGTDHTPK</sequence>
<reference evidence="2" key="1">
    <citation type="submission" date="2023-03" db="EMBL/GenBank/DDBJ databases">
        <title>Massive genome expansion in bonnet fungi (Mycena s.s.) driven by repeated elements and novel gene families across ecological guilds.</title>
        <authorList>
            <consortium name="Lawrence Berkeley National Laboratory"/>
            <person name="Harder C.B."/>
            <person name="Miyauchi S."/>
            <person name="Viragh M."/>
            <person name="Kuo A."/>
            <person name="Thoen E."/>
            <person name="Andreopoulos B."/>
            <person name="Lu D."/>
            <person name="Skrede I."/>
            <person name="Drula E."/>
            <person name="Henrissat B."/>
            <person name="Morin E."/>
            <person name="Kohler A."/>
            <person name="Barry K."/>
            <person name="LaButti K."/>
            <person name="Morin E."/>
            <person name="Salamov A."/>
            <person name="Lipzen A."/>
            <person name="Mereny Z."/>
            <person name="Hegedus B."/>
            <person name="Baldrian P."/>
            <person name="Stursova M."/>
            <person name="Weitz H."/>
            <person name="Taylor A."/>
            <person name="Grigoriev I.V."/>
            <person name="Nagy L.G."/>
            <person name="Martin F."/>
            <person name="Kauserud H."/>
        </authorList>
    </citation>
    <scope>NUCLEOTIDE SEQUENCE</scope>
    <source>
        <strain evidence="2">CBHHK002</strain>
    </source>
</reference>
<evidence type="ECO:0000256" key="1">
    <source>
        <dbReference type="SAM" id="MobiDB-lite"/>
    </source>
</evidence>
<feature type="region of interest" description="Disordered" evidence="1">
    <location>
        <begin position="105"/>
        <end position="144"/>
    </location>
</feature>
<dbReference type="EMBL" id="JARIHO010000093">
    <property type="protein sequence ID" value="KAJ7306305.1"/>
    <property type="molecule type" value="Genomic_DNA"/>
</dbReference>
<comment type="caution">
    <text evidence="2">The sequence shown here is derived from an EMBL/GenBank/DDBJ whole genome shotgun (WGS) entry which is preliminary data.</text>
</comment>
<organism evidence="2 3">
    <name type="scientific">Mycena albidolilacea</name>
    <dbReference type="NCBI Taxonomy" id="1033008"/>
    <lineage>
        <taxon>Eukaryota</taxon>
        <taxon>Fungi</taxon>
        <taxon>Dikarya</taxon>
        <taxon>Basidiomycota</taxon>
        <taxon>Agaricomycotina</taxon>
        <taxon>Agaricomycetes</taxon>
        <taxon>Agaricomycetidae</taxon>
        <taxon>Agaricales</taxon>
        <taxon>Marasmiineae</taxon>
        <taxon>Mycenaceae</taxon>
        <taxon>Mycena</taxon>
    </lineage>
</organism>
<accession>A0AAD6Z3Y6</accession>
<proteinExistence type="predicted"/>
<protein>
    <submittedName>
        <fullName evidence="2">Uncharacterized protein</fullName>
    </submittedName>
</protein>
<gene>
    <name evidence="2" type="ORF">DFH08DRAFT_824754</name>
</gene>
<dbReference type="Proteomes" id="UP001218218">
    <property type="component" value="Unassembled WGS sequence"/>
</dbReference>